<protein>
    <submittedName>
        <fullName evidence="2">Uncharacterized protein</fullName>
    </submittedName>
</protein>
<dbReference type="EMBL" id="CP144918">
    <property type="protein sequence ID" value="WWA47291.1"/>
    <property type="molecule type" value="Genomic_DNA"/>
</dbReference>
<accession>A0ABZ2D2Z7</accession>
<feature type="region of interest" description="Disordered" evidence="1">
    <location>
        <begin position="221"/>
        <end position="310"/>
    </location>
</feature>
<gene>
    <name evidence="2" type="ORF">V5F89_13680</name>
</gene>
<proteinExistence type="predicted"/>
<dbReference type="Proteomes" id="UP001335183">
    <property type="component" value="Chromosome"/>
</dbReference>
<dbReference type="RefSeq" id="WP_338446181.1">
    <property type="nucleotide sequence ID" value="NZ_CP144918.1"/>
</dbReference>
<organism evidence="2 3">
    <name type="scientific">Pelagerythrobacter marensis</name>
    <dbReference type="NCBI Taxonomy" id="543877"/>
    <lineage>
        <taxon>Bacteria</taxon>
        <taxon>Pseudomonadati</taxon>
        <taxon>Pseudomonadota</taxon>
        <taxon>Alphaproteobacteria</taxon>
        <taxon>Sphingomonadales</taxon>
        <taxon>Erythrobacteraceae</taxon>
        <taxon>Pelagerythrobacter</taxon>
    </lineage>
</organism>
<sequence>MTRRTDNRETRLPAREVVENGGELPAFTPVPRKCRRHDGWTDERQRAFIEALADTGSVEAACRAVNMSTVGAYHLRRQPGADSFRKAWEAALRLGVQKIEDVAMDRALNGVEVPVYSYGKLVGTRRAYNDRLLMFMLRNRAPERFTEGKAKGLGAIGKMELERMKKQWRQEWEAEKKREASYEHEDEVLASIDRKLGKMRERHLYYMSPRTRALHDAYEAARQEDEANGYDPFQDPDHPASQAYQDREREKAALPELPPPEGDYPTATNDREAPEQEPESDANAAADEPPDPPPPEPRGPRIRTLRDDRW</sequence>
<reference evidence="2 3" key="1">
    <citation type="submission" date="2024-02" db="EMBL/GenBank/DDBJ databases">
        <title>The whole genome sequence of five bacterial samples isolated from Abu Dhabi Sabkha-shore region.</title>
        <authorList>
            <person name="Sudalaimuthuasari N."/>
            <person name="Sarfraz B."/>
            <person name="Tuyisabe J.D."/>
            <person name="Mugisha Ntwali L.D.M."/>
            <person name="Ali A.I.A.A."/>
            <person name="Almansoori S.Z.A."/>
            <person name="Alajami H.S.A."/>
            <person name="Almeqbaali A.A.S."/>
            <person name="Kundu B."/>
            <person name="Saeed E.E."/>
            <person name="Sukumarinath V."/>
            <person name="Mishra A.K."/>
            <person name="Hazzouri K.M."/>
            <person name="Almaskari R."/>
            <person name="Sharma A.K."/>
            <person name="Amiri K.M.A."/>
        </authorList>
    </citation>
    <scope>NUCLEOTIDE SEQUENCE [LARGE SCALE GENOMIC DNA]</scope>
    <source>
        <strain evidence="3">kcgeb_sd</strain>
    </source>
</reference>
<evidence type="ECO:0000313" key="2">
    <source>
        <dbReference type="EMBL" id="WWA47291.1"/>
    </source>
</evidence>
<keyword evidence="3" id="KW-1185">Reference proteome</keyword>
<name>A0ABZ2D2Z7_9SPHN</name>
<evidence type="ECO:0000313" key="3">
    <source>
        <dbReference type="Proteomes" id="UP001335183"/>
    </source>
</evidence>
<evidence type="ECO:0000256" key="1">
    <source>
        <dbReference type="SAM" id="MobiDB-lite"/>
    </source>
</evidence>